<dbReference type="Proteomes" id="UP001257277">
    <property type="component" value="Unassembled WGS sequence"/>
</dbReference>
<sequence length="194" mass="22945">MKNFFLEYENASEYLLKSQNIIWNFYSKRARIIPSFFGIIGIIILYAGIKSGYDIANITSVGEYKDVTMYNYGITIGIGAALLFISLFLFNTYYQQKRKTKELFSFRIRSYQKQGDKLIYIINEDGISVENHDTKRHHNWQYYSSFKSKGDYIFIFSKFQDYRLPYEVIHLNPLDENLVLGLRALLKEKIQENV</sequence>
<organism evidence="2 3">
    <name type="scientific">Asprobacillus argus</name>
    <dbReference type="NCBI Taxonomy" id="3076534"/>
    <lineage>
        <taxon>Bacteria</taxon>
        <taxon>Pseudomonadati</taxon>
        <taxon>Bacteroidota</taxon>
        <taxon>Flavobacteriia</taxon>
        <taxon>Flavobacteriales</taxon>
        <taxon>Flavobacteriaceae</taxon>
        <taxon>Asprobacillus</taxon>
    </lineage>
</organism>
<name>A0ABU3LE17_9FLAO</name>
<accession>A0ABU3LE17</accession>
<feature type="transmembrane region" description="Helical" evidence="1">
    <location>
        <begin position="32"/>
        <end position="49"/>
    </location>
</feature>
<feature type="transmembrane region" description="Helical" evidence="1">
    <location>
        <begin position="69"/>
        <end position="90"/>
    </location>
</feature>
<proteinExistence type="predicted"/>
<keyword evidence="1" id="KW-0472">Membrane</keyword>
<dbReference type="RefSeq" id="WP_349240932.1">
    <property type="nucleotide sequence ID" value="NZ_JAVTTO010000002.1"/>
</dbReference>
<protein>
    <recommendedName>
        <fullName evidence="4">YcxB-like protein domain-containing protein</fullName>
    </recommendedName>
</protein>
<gene>
    <name evidence="2" type="ORF">RQM59_04735</name>
</gene>
<evidence type="ECO:0000313" key="3">
    <source>
        <dbReference type="Proteomes" id="UP001257277"/>
    </source>
</evidence>
<comment type="caution">
    <text evidence="2">The sequence shown here is derived from an EMBL/GenBank/DDBJ whole genome shotgun (WGS) entry which is preliminary data.</text>
</comment>
<keyword evidence="1" id="KW-1133">Transmembrane helix</keyword>
<evidence type="ECO:0000313" key="2">
    <source>
        <dbReference type="EMBL" id="MDT7831673.1"/>
    </source>
</evidence>
<keyword evidence="3" id="KW-1185">Reference proteome</keyword>
<dbReference type="EMBL" id="JAVTTO010000002">
    <property type="protein sequence ID" value="MDT7831673.1"/>
    <property type="molecule type" value="Genomic_DNA"/>
</dbReference>
<keyword evidence="1" id="KW-0812">Transmembrane</keyword>
<reference evidence="2 3" key="1">
    <citation type="submission" date="2023-09" db="EMBL/GenBank/DDBJ databases">
        <title>Novel taxa isolated from Blanes Bay.</title>
        <authorList>
            <person name="Rey-Velasco X."/>
            <person name="Lucena T."/>
        </authorList>
    </citation>
    <scope>NUCLEOTIDE SEQUENCE [LARGE SCALE GENOMIC DNA]</scope>
    <source>
        <strain evidence="2 3">S356</strain>
    </source>
</reference>
<evidence type="ECO:0008006" key="4">
    <source>
        <dbReference type="Google" id="ProtNLM"/>
    </source>
</evidence>
<evidence type="ECO:0000256" key="1">
    <source>
        <dbReference type="SAM" id="Phobius"/>
    </source>
</evidence>